<dbReference type="EMBL" id="LSBJ02000001">
    <property type="protein sequence ID" value="OAQ73163.1"/>
    <property type="molecule type" value="Genomic_DNA"/>
</dbReference>
<comment type="caution">
    <text evidence="3">The sequence shown here is derived from an EMBL/GenBank/DDBJ whole genome shotgun (WGS) entry which is preliminary data.</text>
</comment>
<keyword evidence="4" id="KW-1185">Reference proteome</keyword>
<dbReference type="STRING" id="1380566.A0A179G6X4"/>
<gene>
    <name evidence="3" type="ORF">VFPPC_00952</name>
</gene>
<dbReference type="SUPFAM" id="SSF49899">
    <property type="entry name" value="Concanavalin A-like lectins/glucanases"/>
    <property type="match status" value="1"/>
</dbReference>
<evidence type="ECO:0000256" key="2">
    <source>
        <dbReference type="SAM" id="SignalP"/>
    </source>
</evidence>
<dbReference type="GeneID" id="28844863"/>
<dbReference type="KEGG" id="pchm:VFPPC_00952"/>
<feature type="signal peptide" evidence="2">
    <location>
        <begin position="1"/>
        <end position="17"/>
    </location>
</feature>
<name>A0A179G6X4_METCM</name>
<dbReference type="InterPro" id="IPR038656">
    <property type="entry name" value="Peptidase_G1_sf"/>
</dbReference>
<evidence type="ECO:0000313" key="3">
    <source>
        <dbReference type="EMBL" id="OAQ73163.1"/>
    </source>
</evidence>
<sequence length="228" mass="24758">MKSILVLIATASCAVFAGPIKPEQAHHRREVTKPWGGAVQEGQGWNFVTGTLTVPEIKDQDPERAVAIWVGIDGYSCQSGAIWQTGLTWYGDGRMENWYEWYPEPPSAYPEPFSASPGDKVKMTVHADSPTSGNSTLENLSTGQSVSTQHSNMQQQLCLQDAEWVLEDFEQKELADFGSFTFTDTAANGESGPGNPEGAVIVEVEADGQEKTSCRSDANSVTCQYTGN</sequence>
<dbReference type="Gene3D" id="2.60.120.700">
    <property type="entry name" value="Peptidase G1"/>
    <property type="match status" value="1"/>
</dbReference>
<dbReference type="InterPro" id="IPR013320">
    <property type="entry name" value="ConA-like_dom_sf"/>
</dbReference>
<proteinExistence type="predicted"/>
<feature type="chain" id="PRO_5008102379" evidence="2">
    <location>
        <begin position="18"/>
        <end position="228"/>
    </location>
</feature>
<feature type="active site" description="Proton acceptor" evidence="1">
    <location>
        <position position="167"/>
    </location>
</feature>
<dbReference type="RefSeq" id="XP_018149246.1">
    <property type="nucleotide sequence ID" value="XM_018280869.1"/>
</dbReference>
<evidence type="ECO:0000313" key="4">
    <source>
        <dbReference type="Proteomes" id="UP000078397"/>
    </source>
</evidence>
<dbReference type="PRINTS" id="PR00977">
    <property type="entry name" value="SCYTLDPTASE"/>
</dbReference>
<dbReference type="OrthoDB" id="2862635at2759"/>
<keyword evidence="2" id="KW-0732">Signal</keyword>
<reference evidence="3 4" key="1">
    <citation type="journal article" date="2016" name="PLoS Pathog.">
        <title>Biosynthesis of antibiotic leucinostatins in bio-control fungus Purpureocillium lilacinum and their inhibition on phytophthora revealed by genome mining.</title>
        <authorList>
            <person name="Wang G."/>
            <person name="Liu Z."/>
            <person name="Lin R."/>
            <person name="Li E."/>
            <person name="Mao Z."/>
            <person name="Ling J."/>
            <person name="Yang Y."/>
            <person name="Yin W.B."/>
            <person name="Xie B."/>
        </authorList>
    </citation>
    <scope>NUCLEOTIDE SEQUENCE [LARGE SCALE GENOMIC DNA]</scope>
    <source>
        <strain evidence="3">170</strain>
    </source>
</reference>
<dbReference type="GO" id="GO:0070007">
    <property type="term" value="F:glutamic-type endopeptidase activity"/>
    <property type="evidence" value="ECO:0007669"/>
    <property type="project" value="InterPro"/>
</dbReference>
<dbReference type="Pfam" id="PF01828">
    <property type="entry name" value="Peptidase_A4"/>
    <property type="match status" value="1"/>
</dbReference>
<dbReference type="InterPro" id="IPR000250">
    <property type="entry name" value="Peptidase_G1"/>
</dbReference>
<accession>A0A179G6X4</accession>
<organism evidence="3 4">
    <name type="scientific">Pochonia chlamydosporia 170</name>
    <dbReference type="NCBI Taxonomy" id="1380566"/>
    <lineage>
        <taxon>Eukaryota</taxon>
        <taxon>Fungi</taxon>
        <taxon>Dikarya</taxon>
        <taxon>Ascomycota</taxon>
        <taxon>Pezizomycotina</taxon>
        <taxon>Sordariomycetes</taxon>
        <taxon>Hypocreomycetidae</taxon>
        <taxon>Hypocreales</taxon>
        <taxon>Clavicipitaceae</taxon>
        <taxon>Pochonia</taxon>
    </lineage>
</organism>
<protein>
    <submittedName>
        <fullName evidence="3">Proteinase aspergillopepsin II</fullName>
    </submittedName>
</protein>
<dbReference type="PANTHER" id="PTHR37536">
    <property type="entry name" value="PUTATIVE (AFU_ORTHOLOGUE AFUA_3G02970)-RELATED"/>
    <property type="match status" value="1"/>
</dbReference>
<evidence type="ECO:0000256" key="1">
    <source>
        <dbReference type="PIRSR" id="PIRSR600250-50"/>
    </source>
</evidence>
<dbReference type="CDD" id="cd13426">
    <property type="entry name" value="Peptidase_G1"/>
    <property type="match status" value="1"/>
</dbReference>
<dbReference type="Proteomes" id="UP000078397">
    <property type="component" value="Unassembled WGS sequence"/>
</dbReference>
<dbReference type="AlphaFoldDB" id="A0A179G6X4"/>
<dbReference type="GO" id="GO:0006508">
    <property type="term" value="P:proteolysis"/>
    <property type="evidence" value="ECO:0007669"/>
    <property type="project" value="InterPro"/>
</dbReference>
<dbReference type="PANTHER" id="PTHR37536:SF1">
    <property type="entry name" value="ASPERGILLOPEPSIN, PUTAITVE (AFU_ORTHOLOGUE AFUA_7G01200)"/>
    <property type="match status" value="1"/>
</dbReference>